<dbReference type="GO" id="GO:0005524">
    <property type="term" value="F:ATP binding"/>
    <property type="evidence" value="ECO:0007669"/>
    <property type="project" value="InterPro"/>
</dbReference>
<evidence type="ECO:0000313" key="2">
    <source>
        <dbReference type="EMBL" id="CAI2183230.1"/>
    </source>
</evidence>
<dbReference type="OrthoDB" id="10255969at2759"/>
<dbReference type="Proteomes" id="UP001153678">
    <property type="component" value="Unassembled WGS sequence"/>
</dbReference>
<feature type="domain" description="ABC transporter" evidence="1">
    <location>
        <begin position="127"/>
        <end position="188"/>
    </location>
</feature>
<dbReference type="Pfam" id="PF00005">
    <property type="entry name" value="ABC_tran"/>
    <property type="match status" value="1"/>
</dbReference>
<evidence type="ECO:0000313" key="3">
    <source>
        <dbReference type="Proteomes" id="UP001153678"/>
    </source>
</evidence>
<dbReference type="InterPro" id="IPR027417">
    <property type="entry name" value="P-loop_NTPase"/>
</dbReference>
<dbReference type="AlphaFoldDB" id="A0A9W4SU53"/>
<comment type="caution">
    <text evidence="2">The sequence shown here is derived from an EMBL/GenBank/DDBJ whole genome shotgun (WGS) entry which is preliminary data.</text>
</comment>
<proteinExistence type="predicted"/>
<dbReference type="Gene3D" id="3.40.50.300">
    <property type="entry name" value="P-loop containing nucleotide triphosphate hydrolases"/>
    <property type="match status" value="1"/>
</dbReference>
<evidence type="ECO:0000259" key="1">
    <source>
        <dbReference type="Pfam" id="PF00005"/>
    </source>
</evidence>
<sequence>MKNLKVLEIIDNDFDEVNLDKLPRSLEDISYSALRPDCKLTEIIPELDKIKYGFCVGRLARNKQVVTCSENLANIHLELYRLEYFSSRSSNKKVQEDYELYAENNLDVKNKNIIDKKLESLADKKILQVFSGDKIIIVGENGVGKTTLFKIIKGLVCSFDGSVKSEGNIGYLPQSFENFCPASSTWEYLIKETNNSELISLQKSQDKEDKKG</sequence>
<reference evidence="2" key="1">
    <citation type="submission" date="2022-08" db="EMBL/GenBank/DDBJ databases">
        <authorList>
            <person name="Kallberg Y."/>
            <person name="Tangrot J."/>
            <person name="Rosling A."/>
        </authorList>
    </citation>
    <scope>NUCLEOTIDE SEQUENCE</scope>
    <source>
        <strain evidence="2">Wild A</strain>
    </source>
</reference>
<dbReference type="InterPro" id="IPR003439">
    <property type="entry name" value="ABC_transporter-like_ATP-bd"/>
</dbReference>
<dbReference type="SUPFAM" id="SSF52540">
    <property type="entry name" value="P-loop containing nucleoside triphosphate hydrolases"/>
    <property type="match status" value="1"/>
</dbReference>
<gene>
    <name evidence="2" type="ORF">FWILDA_LOCUS10975</name>
</gene>
<keyword evidence="3" id="KW-1185">Reference proteome</keyword>
<dbReference type="GO" id="GO:0016887">
    <property type="term" value="F:ATP hydrolysis activity"/>
    <property type="evidence" value="ECO:0007669"/>
    <property type="project" value="InterPro"/>
</dbReference>
<organism evidence="2 3">
    <name type="scientific">Funneliformis geosporum</name>
    <dbReference type="NCBI Taxonomy" id="1117311"/>
    <lineage>
        <taxon>Eukaryota</taxon>
        <taxon>Fungi</taxon>
        <taxon>Fungi incertae sedis</taxon>
        <taxon>Mucoromycota</taxon>
        <taxon>Glomeromycotina</taxon>
        <taxon>Glomeromycetes</taxon>
        <taxon>Glomerales</taxon>
        <taxon>Glomeraceae</taxon>
        <taxon>Funneliformis</taxon>
    </lineage>
</organism>
<name>A0A9W4SU53_9GLOM</name>
<protein>
    <submittedName>
        <fullName evidence="2">158_t:CDS:1</fullName>
    </submittedName>
</protein>
<accession>A0A9W4SU53</accession>
<dbReference type="EMBL" id="CAMKVN010002974">
    <property type="protein sequence ID" value="CAI2183230.1"/>
    <property type="molecule type" value="Genomic_DNA"/>
</dbReference>